<evidence type="ECO:0000313" key="3">
    <source>
        <dbReference type="Proteomes" id="UP000235786"/>
    </source>
</evidence>
<dbReference type="AlphaFoldDB" id="A0A2J6R122"/>
<sequence length="299" mass="34299">IDLSHQQIRLFELTSTTGASHLEGVFHVVSLSTLPTYTALSYTWGDPARTKLIEIGGNGLAIPLNLWWFLHSWNSSKLEKTNIFWIDAICIDQTNILERNHQVRLMKKIYTNAAKVVVWLGQEADNSDVAMNFMATQGSAPLKRKGCGYKRLWTKDEGRALLALCDRAYWRRIWIIQEIIHAEKITVLCGKKSFEWKMLESLYGKLKTLELGSWLLHHDSAAGILSSSASVMVWQRAHWRHPETPKPHLNTLLEVFQDWQCSDIRDKVYGLLGMVDEETAVVVDYSKSVVELYEALRER</sequence>
<feature type="non-terminal residue" evidence="2">
    <location>
        <position position="299"/>
    </location>
</feature>
<evidence type="ECO:0000313" key="2">
    <source>
        <dbReference type="EMBL" id="PMD32213.1"/>
    </source>
</evidence>
<accession>A0A2J6R122</accession>
<dbReference type="Proteomes" id="UP000235786">
    <property type="component" value="Unassembled WGS sequence"/>
</dbReference>
<dbReference type="Pfam" id="PF06985">
    <property type="entry name" value="HET"/>
    <property type="match status" value="1"/>
</dbReference>
<dbReference type="InterPro" id="IPR052895">
    <property type="entry name" value="HetReg/Transcr_Mod"/>
</dbReference>
<feature type="non-terminal residue" evidence="2">
    <location>
        <position position="1"/>
    </location>
</feature>
<protein>
    <submittedName>
        <fullName evidence="2">HET-domain-containing protein</fullName>
    </submittedName>
</protein>
<dbReference type="PANTHER" id="PTHR24148:SF73">
    <property type="entry name" value="HET DOMAIN PROTEIN (AFU_ORTHOLOGUE AFUA_8G01020)"/>
    <property type="match status" value="1"/>
</dbReference>
<name>A0A2J6R122_HYAVF</name>
<dbReference type="EMBL" id="KZ613960">
    <property type="protein sequence ID" value="PMD32213.1"/>
    <property type="molecule type" value="Genomic_DNA"/>
</dbReference>
<dbReference type="PANTHER" id="PTHR24148">
    <property type="entry name" value="ANKYRIN REPEAT DOMAIN-CONTAINING PROTEIN 39 HOMOLOG-RELATED"/>
    <property type="match status" value="1"/>
</dbReference>
<gene>
    <name evidence="2" type="ORF">L207DRAFT_399694</name>
</gene>
<dbReference type="InterPro" id="IPR010730">
    <property type="entry name" value="HET"/>
</dbReference>
<reference evidence="2 3" key="1">
    <citation type="submission" date="2016-04" db="EMBL/GenBank/DDBJ databases">
        <title>A degradative enzymes factory behind the ericoid mycorrhizal symbiosis.</title>
        <authorList>
            <consortium name="DOE Joint Genome Institute"/>
            <person name="Martino E."/>
            <person name="Morin E."/>
            <person name="Grelet G."/>
            <person name="Kuo A."/>
            <person name="Kohler A."/>
            <person name="Daghino S."/>
            <person name="Barry K."/>
            <person name="Choi C."/>
            <person name="Cichocki N."/>
            <person name="Clum A."/>
            <person name="Copeland A."/>
            <person name="Hainaut M."/>
            <person name="Haridas S."/>
            <person name="Labutti K."/>
            <person name="Lindquist E."/>
            <person name="Lipzen A."/>
            <person name="Khouja H.-R."/>
            <person name="Murat C."/>
            <person name="Ohm R."/>
            <person name="Olson A."/>
            <person name="Spatafora J."/>
            <person name="Veneault-Fourrey C."/>
            <person name="Henrissat B."/>
            <person name="Grigoriev I."/>
            <person name="Martin F."/>
            <person name="Perotto S."/>
        </authorList>
    </citation>
    <scope>NUCLEOTIDE SEQUENCE [LARGE SCALE GENOMIC DNA]</scope>
    <source>
        <strain evidence="2 3">F</strain>
    </source>
</reference>
<proteinExistence type="predicted"/>
<organism evidence="2 3">
    <name type="scientific">Hyaloscypha variabilis (strain UAMH 11265 / GT02V1 / F)</name>
    <name type="common">Meliniomyces variabilis</name>
    <dbReference type="NCBI Taxonomy" id="1149755"/>
    <lineage>
        <taxon>Eukaryota</taxon>
        <taxon>Fungi</taxon>
        <taxon>Dikarya</taxon>
        <taxon>Ascomycota</taxon>
        <taxon>Pezizomycotina</taxon>
        <taxon>Leotiomycetes</taxon>
        <taxon>Helotiales</taxon>
        <taxon>Hyaloscyphaceae</taxon>
        <taxon>Hyaloscypha</taxon>
        <taxon>Hyaloscypha variabilis</taxon>
    </lineage>
</organism>
<feature type="domain" description="Heterokaryon incompatibility" evidence="1">
    <location>
        <begin position="37"/>
        <end position="178"/>
    </location>
</feature>
<keyword evidence="3" id="KW-1185">Reference proteome</keyword>
<evidence type="ECO:0000259" key="1">
    <source>
        <dbReference type="Pfam" id="PF06985"/>
    </source>
</evidence>
<dbReference type="OrthoDB" id="3598674at2759"/>
<dbReference type="STRING" id="1149755.A0A2J6R122"/>